<evidence type="ECO:0000313" key="2">
    <source>
        <dbReference type="EMBL" id="KAJ0959908.1"/>
    </source>
</evidence>
<dbReference type="PANTHER" id="PTHR36968:SF8">
    <property type="entry name" value="HOMEOBOX-DDT DOMAIN PROTEIN RLT3 ISOFORM X1"/>
    <property type="match status" value="1"/>
</dbReference>
<feature type="compositionally biased region" description="Acidic residues" evidence="1">
    <location>
        <begin position="219"/>
        <end position="234"/>
    </location>
</feature>
<feature type="region of interest" description="Disordered" evidence="1">
    <location>
        <begin position="211"/>
        <end position="290"/>
    </location>
</feature>
<sequence>MQQIPALAQASSRHKFHRWQGSMEAFPAHASPEEALYRISKRLQQQKLVAPKRSIQKKLPGKRKSHVEKRKLLNRKSREQLDGQKVLVDDEELELRELQAGAKSSEIFLPIFLQNGQLGCPLCKDALLLAKIHVALLKFLLLDVEKVISTEFYSLGSFKGLQVSGSLLHFIVSLDNSNTTEELEQAIYSTLSSDVTLFEKIAPTTYRLVNPQIKGADDSQPEDEDMGSVDDDSDNTSTSSGSDDSDDSDNEGGMPVAASVRVLDKSASRENIRRYDSSEKKAYLHQIAQA</sequence>
<organism evidence="2 3">
    <name type="scientific">Dioscorea zingiberensis</name>
    <dbReference type="NCBI Taxonomy" id="325984"/>
    <lineage>
        <taxon>Eukaryota</taxon>
        <taxon>Viridiplantae</taxon>
        <taxon>Streptophyta</taxon>
        <taxon>Embryophyta</taxon>
        <taxon>Tracheophyta</taxon>
        <taxon>Spermatophyta</taxon>
        <taxon>Magnoliopsida</taxon>
        <taxon>Liliopsida</taxon>
        <taxon>Dioscoreales</taxon>
        <taxon>Dioscoreaceae</taxon>
        <taxon>Dioscorea</taxon>
    </lineage>
</organism>
<dbReference type="GO" id="GO:0006357">
    <property type="term" value="P:regulation of transcription by RNA polymerase II"/>
    <property type="evidence" value="ECO:0007669"/>
    <property type="project" value="InterPro"/>
</dbReference>
<evidence type="ECO:0000313" key="3">
    <source>
        <dbReference type="Proteomes" id="UP001085076"/>
    </source>
</evidence>
<dbReference type="Proteomes" id="UP001085076">
    <property type="component" value="Unassembled WGS sequence"/>
</dbReference>
<name>A0A9D5BSE6_9LILI</name>
<keyword evidence="3" id="KW-1185">Reference proteome</keyword>
<comment type="caution">
    <text evidence="2">The sequence shown here is derived from an EMBL/GenBank/DDBJ whole genome shotgun (WGS) entry which is preliminary data.</text>
</comment>
<accession>A0A9D5BSE6</accession>
<gene>
    <name evidence="2" type="ORF">J5N97_000342</name>
</gene>
<dbReference type="AlphaFoldDB" id="A0A9D5BSE6"/>
<protein>
    <submittedName>
        <fullName evidence="2">Uncharacterized protein</fullName>
    </submittedName>
</protein>
<dbReference type="InterPro" id="IPR044977">
    <property type="entry name" value="RLT1-3"/>
</dbReference>
<feature type="compositionally biased region" description="Basic and acidic residues" evidence="1">
    <location>
        <begin position="262"/>
        <end position="282"/>
    </location>
</feature>
<dbReference type="PANTHER" id="PTHR36968">
    <property type="entry name" value="HOMEOBOX-DDT DOMAIN PROTEIN RLT2"/>
    <property type="match status" value="1"/>
</dbReference>
<dbReference type="EMBL" id="JAGGNH010000137">
    <property type="protein sequence ID" value="KAJ0959908.1"/>
    <property type="molecule type" value="Genomic_DNA"/>
</dbReference>
<evidence type="ECO:0000256" key="1">
    <source>
        <dbReference type="SAM" id="MobiDB-lite"/>
    </source>
</evidence>
<reference evidence="2 3" key="1">
    <citation type="journal article" date="2022" name="Hortic Res">
        <title>The genome of Dioscorea zingiberensis sheds light on the biosynthesis, origin and evolution of the medicinally important diosgenin saponins.</title>
        <authorList>
            <person name="Li Y."/>
            <person name="Tan C."/>
            <person name="Li Z."/>
            <person name="Guo J."/>
            <person name="Li S."/>
            <person name="Chen X."/>
            <person name="Wang C."/>
            <person name="Dai X."/>
            <person name="Yang H."/>
            <person name="Song W."/>
            <person name="Hou L."/>
            <person name="Xu J."/>
            <person name="Tong Z."/>
            <person name="Xu A."/>
            <person name="Yuan X."/>
            <person name="Wang W."/>
            <person name="Yang Q."/>
            <person name="Chen L."/>
            <person name="Sun Z."/>
            <person name="Wang K."/>
            <person name="Pan B."/>
            <person name="Chen J."/>
            <person name="Bao Y."/>
            <person name="Liu F."/>
            <person name="Qi X."/>
            <person name="Gang D.R."/>
            <person name="Wen J."/>
            <person name="Li J."/>
        </authorList>
    </citation>
    <scope>NUCLEOTIDE SEQUENCE [LARGE SCALE GENOMIC DNA]</scope>
    <source>
        <strain evidence="2">Dzin_1.0</strain>
    </source>
</reference>
<proteinExistence type="predicted"/>